<evidence type="ECO:0000259" key="2">
    <source>
        <dbReference type="PROSITE" id="PS50894"/>
    </source>
</evidence>
<dbReference type="RefSeq" id="WP_078931096.1">
    <property type="nucleotide sequence ID" value="NZ_FUXC01000007.1"/>
</dbReference>
<dbReference type="SUPFAM" id="SSF47226">
    <property type="entry name" value="Histidine-containing phosphotransfer domain, HPT domain"/>
    <property type="match status" value="1"/>
</dbReference>
<dbReference type="GeneID" id="303367590"/>
<proteinExistence type="predicted"/>
<dbReference type="Proteomes" id="UP000190395">
    <property type="component" value="Unassembled WGS sequence"/>
</dbReference>
<reference evidence="3 4" key="1">
    <citation type="submission" date="2017-02" db="EMBL/GenBank/DDBJ databases">
        <authorList>
            <person name="Peterson S.W."/>
        </authorList>
    </citation>
    <scope>NUCLEOTIDE SEQUENCE [LARGE SCALE GENOMIC DNA]</scope>
    <source>
        <strain evidence="3 4">ATCC BAA-909</strain>
    </source>
</reference>
<feature type="domain" description="HPt" evidence="2">
    <location>
        <begin position="21"/>
        <end position="114"/>
    </location>
</feature>
<dbReference type="GO" id="GO:0004672">
    <property type="term" value="F:protein kinase activity"/>
    <property type="evidence" value="ECO:0007669"/>
    <property type="project" value="UniProtKB-ARBA"/>
</dbReference>
<dbReference type="PROSITE" id="PS50894">
    <property type="entry name" value="HPT"/>
    <property type="match status" value="1"/>
</dbReference>
<sequence>MNVKDFYDQIDGDYDDVLERFGDESLVKRFALKFLSDDSFNALEKKINSRDVQEKFRAAHTFKGVCANLGFSRLFNYSSELTELFRAGRTDGETELFEKLRNQYALTVDSLKNLQLD</sequence>
<evidence type="ECO:0000313" key="4">
    <source>
        <dbReference type="Proteomes" id="UP000190395"/>
    </source>
</evidence>
<accession>A0A1T4NVY6</accession>
<name>A0A1T4NVY6_9SPIR</name>
<keyword evidence="1" id="KW-0597">Phosphoprotein</keyword>
<dbReference type="STRING" id="225004.SAMN02745152_01352"/>
<evidence type="ECO:0000313" key="3">
    <source>
        <dbReference type="EMBL" id="SJZ83355.1"/>
    </source>
</evidence>
<evidence type="ECO:0000256" key="1">
    <source>
        <dbReference type="PROSITE-ProRule" id="PRU00110"/>
    </source>
</evidence>
<dbReference type="InterPro" id="IPR036641">
    <property type="entry name" value="HPT_dom_sf"/>
</dbReference>
<gene>
    <name evidence="3" type="ORF">SAMN02745152_01352</name>
</gene>
<feature type="modified residue" description="Phosphohistidine" evidence="1">
    <location>
        <position position="60"/>
    </location>
</feature>
<dbReference type="AlphaFoldDB" id="A0A1T4NVY6"/>
<dbReference type="OrthoDB" id="1669200at2"/>
<dbReference type="EMBL" id="FUXC01000007">
    <property type="protein sequence ID" value="SJZ83355.1"/>
    <property type="molecule type" value="Genomic_DNA"/>
</dbReference>
<dbReference type="Pfam" id="PF01627">
    <property type="entry name" value="Hpt"/>
    <property type="match status" value="1"/>
</dbReference>
<dbReference type="InterPro" id="IPR008207">
    <property type="entry name" value="Sig_transdc_His_kin_Hpt_dom"/>
</dbReference>
<dbReference type="SMART" id="SM00073">
    <property type="entry name" value="HPT"/>
    <property type="match status" value="1"/>
</dbReference>
<dbReference type="GO" id="GO:0000160">
    <property type="term" value="P:phosphorelay signal transduction system"/>
    <property type="evidence" value="ECO:0007669"/>
    <property type="project" value="InterPro"/>
</dbReference>
<keyword evidence="4" id="KW-1185">Reference proteome</keyword>
<organism evidence="3 4">
    <name type="scientific">Treponema berlinense</name>
    <dbReference type="NCBI Taxonomy" id="225004"/>
    <lineage>
        <taxon>Bacteria</taxon>
        <taxon>Pseudomonadati</taxon>
        <taxon>Spirochaetota</taxon>
        <taxon>Spirochaetia</taxon>
        <taxon>Spirochaetales</taxon>
        <taxon>Treponemataceae</taxon>
        <taxon>Treponema</taxon>
    </lineage>
</organism>
<dbReference type="Gene3D" id="1.20.120.160">
    <property type="entry name" value="HPT domain"/>
    <property type="match status" value="1"/>
</dbReference>
<protein>
    <submittedName>
        <fullName evidence="3">HPt (Histidine-containing phosphotransfer) domain-containing protein</fullName>
    </submittedName>
</protein>